<dbReference type="PANTHER" id="PTHR46534">
    <property type="entry name" value="IGGFC_BINDING DOMAIN-CONTAINING PROTEIN"/>
    <property type="match status" value="1"/>
</dbReference>
<dbReference type="Pfam" id="PF00059">
    <property type="entry name" value="Lectin_C"/>
    <property type="match status" value="1"/>
</dbReference>
<dbReference type="Pfam" id="PF17517">
    <property type="entry name" value="IgGFc_binding"/>
    <property type="match status" value="1"/>
</dbReference>
<dbReference type="Gene3D" id="3.10.100.10">
    <property type="entry name" value="Mannose-Binding Protein A, subunit A"/>
    <property type="match status" value="2"/>
</dbReference>
<dbReference type="InterPro" id="IPR016186">
    <property type="entry name" value="C-type_lectin-like/link_sf"/>
</dbReference>
<dbReference type="RefSeq" id="XP_055867625.1">
    <property type="nucleotide sequence ID" value="XM_056011650.1"/>
</dbReference>
<dbReference type="Proteomes" id="UP001165740">
    <property type="component" value="Chromosome 14"/>
</dbReference>
<proteinExistence type="predicted"/>
<accession>A0A9W2YY22</accession>
<dbReference type="CDD" id="cd00037">
    <property type="entry name" value="CLECT"/>
    <property type="match status" value="2"/>
</dbReference>
<evidence type="ECO:0000256" key="1">
    <source>
        <dbReference type="SAM" id="MobiDB-lite"/>
    </source>
</evidence>
<dbReference type="SMART" id="SM00034">
    <property type="entry name" value="CLECT"/>
    <property type="match status" value="1"/>
</dbReference>
<dbReference type="InterPro" id="IPR016187">
    <property type="entry name" value="CTDL_fold"/>
</dbReference>
<dbReference type="GeneID" id="106053813"/>
<name>A0A9W2YY22_BIOGL</name>
<keyword evidence="3" id="KW-1185">Reference proteome</keyword>
<dbReference type="InterPro" id="IPR001304">
    <property type="entry name" value="C-type_lectin-like"/>
</dbReference>
<dbReference type="PROSITE" id="PS50041">
    <property type="entry name" value="C_TYPE_LECTIN_2"/>
    <property type="match status" value="1"/>
</dbReference>
<gene>
    <name evidence="4" type="primary">LOC106053813</name>
</gene>
<evidence type="ECO:0000313" key="4">
    <source>
        <dbReference type="RefSeq" id="XP_055867625.1"/>
    </source>
</evidence>
<dbReference type="AlphaFoldDB" id="A0A9W2YY22"/>
<evidence type="ECO:0000259" key="2">
    <source>
        <dbReference type="PROSITE" id="PS50041"/>
    </source>
</evidence>
<feature type="region of interest" description="Disordered" evidence="1">
    <location>
        <begin position="913"/>
        <end position="932"/>
    </location>
</feature>
<reference evidence="4" key="1">
    <citation type="submission" date="2025-08" db="UniProtKB">
        <authorList>
            <consortium name="RefSeq"/>
        </authorList>
    </citation>
    <scope>IDENTIFICATION</scope>
</reference>
<sequence length="1094" mass="120986">MIAEFRFRSVMDTIHFLTYFVLLTGGLFTCCFGNPCFMWPSARYFNGFCYKLSDVTSNWTDAQRICNRELVSARLAEPRLDSSLAFLIKILTLTGEDWWIGGIINSSIGRWASTNESITSGNVTFTGTGQCIQMSDTRLDWLLPLMTDGSCSASKKFVCEFRPGNPCVDKFNGADYFGGFCYKQYTNVVYWDGAIAKCKEEKAILAEFYDTDTYYSVKNYTQLLVAKQVFIASNSRLFLEDSGVTLGDSGNFEFLIRTCRDLKVYLWSDANTTAALRSFSTSTLNPYSVPQGDYYVIDYGMVNLRNATLKSCSHQNCELLSSSISIPNFQCNRFLKLSISWSRQKNDIWVSESNLYMNFSYIGSQVMTINRMAIVTGSSSAVWQLKDPLYGTNIYLGGSDMSHEGYFTWLSTDTPSNISDWFPGEPNDFTEAKGEDSMSWAVYVTEQIFLQLNDFNGTTVLGRPLCQKDALNVTYLIPLLETEMTSSKSAELQVTSVASDVTYLKLQQNLTNGSASVIYDWVTSYRAAVIPMNVEAEMNDTGFYKGVHVLTSTRHVTVVLFQKSNNQTGTTLVYPLLNFATSYFVLTPGSPSTGSHISISAMLNNTEVIIRYPRDQTVPVSVTYSGMTFHQIQLTKLTLGSLVSLQLQSPEDLSGTLVYANKPVVVYSGNRIQSSITSYAADITLDMVLSVDSLSYNYITVPFPGNSTLKLVALYDDTNITIYGPIVRIYRLARAGDVGVIALESIGFHYLKSDVYHPFYAVSLSSGFLGSCLTSLTPGSLWTKLYSVYVKSDQQAVFVVMERNSTSKFIVDNTYISAELCSLIADSALTGCTLHLNSGQHTLGFNETDWRSSAYMWHSSNAKSSFCHSLSTAESPKDIQVKFPALQYIELNDTATFPSPLIPNLTTTTSWTTSATTNSTGTASQNASNTPTVQTTLQTITTPSSTAPWETDAQTTTAGVTASTTTATVAQSVSTSPTAVENNSSVPPSSCVVRQAKNLSQEDIMALISSIHQELLLDKNGIFAYRQKSISIWENRPSCHAVGVSGIALVTSCFAFLFFSDAIRLVQFVHNIWSNKSSHSTNRTNLVRKQSRIQ</sequence>
<evidence type="ECO:0000313" key="3">
    <source>
        <dbReference type="Proteomes" id="UP001165740"/>
    </source>
</evidence>
<dbReference type="OrthoDB" id="6101354at2759"/>
<dbReference type="InterPro" id="IPR035234">
    <property type="entry name" value="IgGFc-bd_N"/>
</dbReference>
<dbReference type="SUPFAM" id="SSF56436">
    <property type="entry name" value="C-type lectin-like"/>
    <property type="match status" value="2"/>
</dbReference>
<protein>
    <submittedName>
        <fullName evidence="4">Serine-rich adhesin for platelets-like</fullName>
    </submittedName>
</protein>
<dbReference type="PANTHER" id="PTHR46534:SF1">
    <property type="entry name" value="IGGFC-BINDING PROTEIN N-TERMINAL DOMAIN-CONTAINING PROTEIN"/>
    <property type="match status" value="1"/>
</dbReference>
<dbReference type="OMA" id="VTHEFWD"/>
<organism evidence="3 4">
    <name type="scientific">Biomphalaria glabrata</name>
    <name type="common">Bloodfluke planorb</name>
    <name type="synonym">Freshwater snail</name>
    <dbReference type="NCBI Taxonomy" id="6526"/>
    <lineage>
        <taxon>Eukaryota</taxon>
        <taxon>Metazoa</taxon>
        <taxon>Spiralia</taxon>
        <taxon>Lophotrochozoa</taxon>
        <taxon>Mollusca</taxon>
        <taxon>Gastropoda</taxon>
        <taxon>Heterobranchia</taxon>
        <taxon>Euthyneura</taxon>
        <taxon>Panpulmonata</taxon>
        <taxon>Hygrophila</taxon>
        <taxon>Lymnaeoidea</taxon>
        <taxon>Planorbidae</taxon>
        <taxon>Biomphalaria</taxon>
    </lineage>
</organism>
<feature type="domain" description="C-type lectin" evidence="2">
    <location>
        <begin position="45"/>
        <end position="160"/>
    </location>
</feature>